<organism evidence="1 2">
    <name type="scientific">Deinococcus antarcticus</name>
    <dbReference type="NCBI Taxonomy" id="1298767"/>
    <lineage>
        <taxon>Bacteria</taxon>
        <taxon>Thermotogati</taxon>
        <taxon>Deinococcota</taxon>
        <taxon>Deinococci</taxon>
        <taxon>Deinococcales</taxon>
        <taxon>Deinococcaceae</taxon>
        <taxon>Deinococcus</taxon>
    </lineage>
</organism>
<keyword evidence="2" id="KW-1185">Reference proteome</keyword>
<proteinExistence type="predicted"/>
<sequence>MKATSLLQKISDQLQRHHHSGTVKWSRRGETFTNGSYEVTEREVKYHERLQAQSDLQRFTN</sequence>
<dbReference type="EMBL" id="JBHRZF010000154">
    <property type="protein sequence ID" value="MFC3861682.1"/>
    <property type="molecule type" value="Genomic_DNA"/>
</dbReference>
<reference evidence="2" key="1">
    <citation type="journal article" date="2019" name="Int. J. Syst. Evol. Microbiol.">
        <title>The Global Catalogue of Microorganisms (GCM) 10K type strain sequencing project: providing services to taxonomists for standard genome sequencing and annotation.</title>
        <authorList>
            <consortium name="The Broad Institute Genomics Platform"/>
            <consortium name="The Broad Institute Genome Sequencing Center for Infectious Disease"/>
            <person name="Wu L."/>
            <person name="Ma J."/>
        </authorList>
    </citation>
    <scope>NUCLEOTIDE SEQUENCE [LARGE SCALE GENOMIC DNA]</scope>
    <source>
        <strain evidence="2">CCTCC AB 2013263</strain>
    </source>
</reference>
<accession>A0ABV8A7J3</accession>
<dbReference type="Proteomes" id="UP001595748">
    <property type="component" value="Unassembled WGS sequence"/>
</dbReference>
<comment type="caution">
    <text evidence="1">The sequence shown here is derived from an EMBL/GenBank/DDBJ whole genome shotgun (WGS) entry which is preliminary data.</text>
</comment>
<dbReference type="RefSeq" id="WP_380078821.1">
    <property type="nucleotide sequence ID" value="NZ_JBHRZF010000154.1"/>
</dbReference>
<gene>
    <name evidence="1" type="ORF">ACFOPQ_13015</name>
</gene>
<protein>
    <submittedName>
        <fullName evidence="1">Uncharacterized protein</fullName>
    </submittedName>
</protein>
<name>A0ABV8A7J3_9DEIO</name>
<evidence type="ECO:0000313" key="1">
    <source>
        <dbReference type="EMBL" id="MFC3861682.1"/>
    </source>
</evidence>
<evidence type="ECO:0000313" key="2">
    <source>
        <dbReference type="Proteomes" id="UP001595748"/>
    </source>
</evidence>